<proteinExistence type="inferred from homology"/>
<dbReference type="InterPro" id="IPR029058">
    <property type="entry name" value="AB_hydrolase_fold"/>
</dbReference>
<evidence type="ECO:0000256" key="4">
    <source>
        <dbReference type="ARBA" id="ARBA00022801"/>
    </source>
</evidence>
<evidence type="ECO:0000313" key="7">
    <source>
        <dbReference type="EMBL" id="CAL8093910.1"/>
    </source>
</evidence>
<protein>
    <recommendedName>
        <fullName evidence="9">Thymus-specific serine protease</fullName>
    </recommendedName>
</protein>
<organism evidence="7 8">
    <name type="scientific">Orchesella dallaii</name>
    <dbReference type="NCBI Taxonomy" id="48710"/>
    <lineage>
        <taxon>Eukaryota</taxon>
        <taxon>Metazoa</taxon>
        <taxon>Ecdysozoa</taxon>
        <taxon>Arthropoda</taxon>
        <taxon>Hexapoda</taxon>
        <taxon>Collembola</taxon>
        <taxon>Entomobryomorpha</taxon>
        <taxon>Entomobryoidea</taxon>
        <taxon>Orchesellidae</taxon>
        <taxon>Orchesellinae</taxon>
        <taxon>Orchesella</taxon>
    </lineage>
</organism>
<keyword evidence="8" id="KW-1185">Reference proteome</keyword>
<dbReference type="Pfam" id="PF05577">
    <property type="entry name" value="Peptidase_S28"/>
    <property type="match status" value="1"/>
</dbReference>
<evidence type="ECO:0008006" key="9">
    <source>
        <dbReference type="Google" id="ProtNLM"/>
    </source>
</evidence>
<evidence type="ECO:0000256" key="1">
    <source>
        <dbReference type="ARBA" id="ARBA00011079"/>
    </source>
</evidence>
<evidence type="ECO:0000256" key="6">
    <source>
        <dbReference type="SAM" id="SignalP"/>
    </source>
</evidence>
<keyword evidence="5" id="KW-0325">Glycoprotein</keyword>
<evidence type="ECO:0000256" key="3">
    <source>
        <dbReference type="ARBA" id="ARBA00022729"/>
    </source>
</evidence>
<keyword evidence="4" id="KW-0378">Hydrolase</keyword>
<keyword evidence="2" id="KW-0645">Protease</keyword>
<gene>
    <name evidence="7" type="ORF">ODALV1_LOCUS8637</name>
</gene>
<name>A0ABP1QCD6_9HEXA</name>
<dbReference type="Gene3D" id="1.20.120.980">
    <property type="entry name" value="Serine carboxypeptidase S28, SKS domain"/>
    <property type="match status" value="1"/>
</dbReference>
<evidence type="ECO:0000313" key="8">
    <source>
        <dbReference type="Proteomes" id="UP001642540"/>
    </source>
</evidence>
<comment type="similarity">
    <text evidence="1">Belongs to the peptidase S28 family.</text>
</comment>
<dbReference type="PANTHER" id="PTHR11010">
    <property type="entry name" value="PROTEASE S28 PRO-X CARBOXYPEPTIDASE-RELATED"/>
    <property type="match status" value="1"/>
</dbReference>
<evidence type="ECO:0000256" key="5">
    <source>
        <dbReference type="ARBA" id="ARBA00023180"/>
    </source>
</evidence>
<evidence type="ECO:0000256" key="2">
    <source>
        <dbReference type="ARBA" id="ARBA00022670"/>
    </source>
</evidence>
<dbReference type="EMBL" id="CAXLJM020000026">
    <property type="protein sequence ID" value="CAL8093910.1"/>
    <property type="molecule type" value="Genomic_DNA"/>
</dbReference>
<accession>A0ABP1QCD6</accession>
<keyword evidence="3 6" id="KW-0732">Signal</keyword>
<feature type="signal peptide" evidence="6">
    <location>
        <begin position="1"/>
        <end position="22"/>
    </location>
</feature>
<dbReference type="Gene3D" id="3.40.50.1820">
    <property type="entry name" value="alpha/beta hydrolase"/>
    <property type="match status" value="1"/>
</dbReference>
<sequence>MANSWKISLLLLVVSVISSSFASVPFINNDESRDDMIFIFGKWFHKNGLPILPAQATRPQIFQQCLDHNNSSGCQTKWNQRYWVREDYYAAGGPIFFQFGGEGPADALIDNYYWHAYAQEYNAMLVVLEHRFYGESWPSNDDSMEVLQTLTSQNALADAAYFIDEFTASQGLNGSDWVAFGGSYAGNLAAWMKQKYPNHVKTAVASSGPLLAVYDFPGYLETVSEVVKALDTVCYDKVYDAFNCMESLVNGSNCGNYSTVSEIIPALRQCSSVDFSDLLDRETFFNILAMGRWADNWPSAGVRRNCAVITSVSGSDPLSIYGNFLVEMGQGGNCKVRAKSAIQENEEILKFIRSKEGKQSGAAGWFWQTCYEFGYYMSADPKNGLFGYSTFSGWPYGISCGYEFGSMFTKEYTEERIAMTNEYYKGKEIDSKCVILVNGEWDPWHTLGINNASETSSDNTVVYVPRAEHCDDMLNPKTEDMREAQALIQRQIGIYLNDSKC</sequence>
<dbReference type="SUPFAM" id="SSF53474">
    <property type="entry name" value="alpha/beta-Hydrolases"/>
    <property type="match status" value="1"/>
</dbReference>
<comment type="caution">
    <text evidence="7">The sequence shown here is derived from an EMBL/GenBank/DDBJ whole genome shotgun (WGS) entry which is preliminary data.</text>
</comment>
<dbReference type="PANTHER" id="PTHR11010:SF117">
    <property type="entry name" value="SERINE PROTEASE 16"/>
    <property type="match status" value="1"/>
</dbReference>
<dbReference type="InterPro" id="IPR008758">
    <property type="entry name" value="Peptidase_S28"/>
</dbReference>
<dbReference type="Proteomes" id="UP001642540">
    <property type="component" value="Unassembled WGS sequence"/>
</dbReference>
<reference evidence="7 8" key="1">
    <citation type="submission" date="2024-08" db="EMBL/GenBank/DDBJ databases">
        <authorList>
            <person name="Cucini C."/>
            <person name="Frati F."/>
        </authorList>
    </citation>
    <scope>NUCLEOTIDE SEQUENCE [LARGE SCALE GENOMIC DNA]</scope>
</reference>
<dbReference type="InterPro" id="IPR042269">
    <property type="entry name" value="Ser_carbopepase_S28_SKS"/>
</dbReference>
<feature type="chain" id="PRO_5047160831" description="Thymus-specific serine protease" evidence="6">
    <location>
        <begin position="23"/>
        <end position="501"/>
    </location>
</feature>